<dbReference type="EC" id="3.6.1.66" evidence="10"/>
<dbReference type="GO" id="GO:0009146">
    <property type="term" value="P:purine nucleoside triphosphate catabolic process"/>
    <property type="evidence" value="ECO:0007669"/>
    <property type="project" value="UniProtKB-UniRule"/>
</dbReference>
<evidence type="ECO:0000256" key="7">
    <source>
        <dbReference type="ARBA" id="ARBA00023080"/>
    </source>
</evidence>
<dbReference type="Pfam" id="PF01725">
    <property type="entry name" value="Ham1p_like"/>
    <property type="match status" value="1"/>
</dbReference>
<accession>A0A975BVY0</accession>
<dbReference type="EMBL" id="CP061800">
    <property type="protein sequence ID" value="QTA92719.1"/>
    <property type="molecule type" value="Genomic_DNA"/>
</dbReference>
<dbReference type="SUPFAM" id="SSF52972">
    <property type="entry name" value="ITPase-like"/>
    <property type="match status" value="1"/>
</dbReference>
<dbReference type="GO" id="GO:0005829">
    <property type="term" value="C:cytosol"/>
    <property type="evidence" value="ECO:0007669"/>
    <property type="project" value="TreeGrafter"/>
</dbReference>
<dbReference type="GO" id="GO:0046872">
    <property type="term" value="F:metal ion binding"/>
    <property type="evidence" value="ECO:0007669"/>
    <property type="project" value="UniProtKB-KW"/>
</dbReference>
<comment type="catalytic activity">
    <reaction evidence="10">
        <text>ITP + H2O = IMP + diphosphate + H(+)</text>
        <dbReference type="Rhea" id="RHEA:29399"/>
        <dbReference type="ChEBI" id="CHEBI:15377"/>
        <dbReference type="ChEBI" id="CHEBI:15378"/>
        <dbReference type="ChEBI" id="CHEBI:33019"/>
        <dbReference type="ChEBI" id="CHEBI:58053"/>
        <dbReference type="ChEBI" id="CHEBI:61402"/>
        <dbReference type="EC" id="3.6.1.66"/>
    </reaction>
</comment>
<dbReference type="InterPro" id="IPR002637">
    <property type="entry name" value="RdgB/HAM1"/>
</dbReference>
<comment type="similarity">
    <text evidence="1 10 11">Belongs to the HAM1 NTPase family.</text>
</comment>
<keyword evidence="7 10" id="KW-0546">Nucleotide metabolism</keyword>
<dbReference type="GO" id="GO:0000166">
    <property type="term" value="F:nucleotide binding"/>
    <property type="evidence" value="ECO:0007669"/>
    <property type="project" value="UniProtKB-KW"/>
</dbReference>
<feature type="binding site" evidence="10">
    <location>
        <position position="177"/>
    </location>
    <ligand>
        <name>substrate</name>
    </ligand>
</feature>
<dbReference type="AlphaFoldDB" id="A0A975BVY0"/>
<dbReference type="InterPro" id="IPR020922">
    <property type="entry name" value="dITP/XTP_pyrophosphatase"/>
</dbReference>
<comment type="cofactor">
    <cofactor evidence="10">
        <name>Mg(2+)</name>
        <dbReference type="ChEBI" id="CHEBI:18420"/>
    </cofactor>
    <text evidence="10">Binds 1 Mg(2+) ion per subunit.</text>
</comment>
<dbReference type="NCBIfam" id="NF011397">
    <property type="entry name" value="PRK14822.1"/>
    <property type="match status" value="1"/>
</dbReference>
<protein>
    <recommendedName>
        <fullName evidence="10">dITP/XTP pyrophosphatase</fullName>
        <ecNumber evidence="10">3.6.1.66</ecNumber>
    </recommendedName>
    <alternativeName>
        <fullName evidence="10">Non-canonical purine NTP pyrophosphatase</fullName>
    </alternativeName>
    <alternativeName>
        <fullName evidence="10">Non-standard purine NTP pyrophosphatase</fullName>
    </alternativeName>
    <alternativeName>
        <fullName evidence="10">Nucleoside-triphosphate diphosphatase</fullName>
    </alternativeName>
    <alternativeName>
        <fullName evidence="10">Nucleoside-triphosphate pyrophosphatase</fullName>
        <shortName evidence="10">NTPase</shortName>
    </alternativeName>
</protein>
<dbReference type="NCBIfam" id="TIGR00042">
    <property type="entry name" value="RdgB/HAM1 family non-canonical purine NTP pyrophosphatase"/>
    <property type="match status" value="1"/>
</dbReference>
<dbReference type="RefSeq" id="WP_207679964.1">
    <property type="nucleotide sequence ID" value="NZ_CP061800.1"/>
</dbReference>
<evidence type="ECO:0000256" key="10">
    <source>
        <dbReference type="HAMAP-Rule" id="MF_01405"/>
    </source>
</evidence>
<feature type="binding site" evidence="10">
    <location>
        <begin position="154"/>
        <end position="157"/>
    </location>
    <ligand>
        <name>substrate</name>
    </ligand>
</feature>
<dbReference type="FunFam" id="3.90.950.10:FF:000001">
    <property type="entry name" value="dITP/XTP pyrophosphatase"/>
    <property type="match status" value="1"/>
</dbReference>
<evidence type="ECO:0000313" key="13">
    <source>
        <dbReference type="Proteomes" id="UP000663722"/>
    </source>
</evidence>
<dbReference type="KEGG" id="dmm:dnm_088080"/>
<organism evidence="12 13">
    <name type="scientific">Desulfonema magnum</name>
    <dbReference type="NCBI Taxonomy" id="45655"/>
    <lineage>
        <taxon>Bacteria</taxon>
        <taxon>Pseudomonadati</taxon>
        <taxon>Thermodesulfobacteriota</taxon>
        <taxon>Desulfobacteria</taxon>
        <taxon>Desulfobacterales</taxon>
        <taxon>Desulfococcaceae</taxon>
        <taxon>Desulfonema</taxon>
    </lineage>
</organism>
<evidence type="ECO:0000313" key="12">
    <source>
        <dbReference type="EMBL" id="QTA92719.1"/>
    </source>
</evidence>
<dbReference type="HAMAP" id="MF_01405">
    <property type="entry name" value="Non_canon_purine_NTPase"/>
    <property type="match status" value="1"/>
</dbReference>
<dbReference type="Gene3D" id="3.90.950.10">
    <property type="match status" value="1"/>
</dbReference>
<gene>
    <name evidence="12" type="primary">rdgB</name>
    <name evidence="12" type="ORF">dnm_088080</name>
</gene>
<dbReference type="GO" id="GO:0036222">
    <property type="term" value="F:XTP diphosphatase activity"/>
    <property type="evidence" value="ECO:0007669"/>
    <property type="project" value="UniProtKB-UniRule"/>
</dbReference>
<dbReference type="GO" id="GO:0036220">
    <property type="term" value="F:ITP diphosphatase activity"/>
    <property type="evidence" value="ECO:0007669"/>
    <property type="project" value="UniProtKB-UniRule"/>
</dbReference>
<dbReference type="GO" id="GO:0009117">
    <property type="term" value="P:nucleotide metabolic process"/>
    <property type="evidence" value="ECO:0007669"/>
    <property type="project" value="UniProtKB-KW"/>
</dbReference>
<reference evidence="12" key="1">
    <citation type="journal article" date="2021" name="Microb. Physiol.">
        <title>Proteogenomic Insights into the Physiology of Marine, Sulfate-Reducing, Filamentous Desulfonema limicola and Desulfonema magnum.</title>
        <authorList>
            <person name="Schnaars V."/>
            <person name="Wohlbrand L."/>
            <person name="Scheve S."/>
            <person name="Hinrichs C."/>
            <person name="Reinhardt R."/>
            <person name="Rabus R."/>
        </authorList>
    </citation>
    <scope>NUCLEOTIDE SEQUENCE</scope>
    <source>
        <strain evidence="12">4be13</strain>
    </source>
</reference>
<dbReference type="GO" id="GO:0017111">
    <property type="term" value="F:ribonucleoside triphosphate phosphatase activity"/>
    <property type="evidence" value="ECO:0007669"/>
    <property type="project" value="InterPro"/>
</dbReference>
<comment type="catalytic activity">
    <reaction evidence="9 10">
        <text>XTP + H2O = XMP + diphosphate + H(+)</text>
        <dbReference type="Rhea" id="RHEA:28610"/>
        <dbReference type="ChEBI" id="CHEBI:15377"/>
        <dbReference type="ChEBI" id="CHEBI:15378"/>
        <dbReference type="ChEBI" id="CHEBI:33019"/>
        <dbReference type="ChEBI" id="CHEBI:57464"/>
        <dbReference type="ChEBI" id="CHEBI:61314"/>
        <dbReference type="EC" id="3.6.1.66"/>
    </reaction>
</comment>
<evidence type="ECO:0000256" key="2">
    <source>
        <dbReference type="ARBA" id="ARBA00011738"/>
    </source>
</evidence>
<dbReference type="PANTHER" id="PTHR11067:SF9">
    <property type="entry name" value="INOSINE TRIPHOSPHATE PYROPHOSPHATASE"/>
    <property type="match status" value="1"/>
</dbReference>
<proteinExistence type="inferred from homology"/>
<comment type="subunit">
    <text evidence="2 10">Homodimer.</text>
</comment>
<feature type="active site" description="Proton acceptor" evidence="10">
    <location>
        <position position="73"/>
    </location>
</feature>
<evidence type="ECO:0000256" key="1">
    <source>
        <dbReference type="ARBA" id="ARBA00008023"/>
    </source>
</evidence>
<evidence type="ECO:0000256" key="6">
    <source>
        <dbReference type="ARBA" id="ARBA00022842"/>
    </source>
</evidence>
<feature type="binding site" evidence="10">
    <location>
        <position position="44"/>
    </location>
    <ligand>
        <name>Mg(2+)</name>
        <dbReference type="ChEBI" id="CHEBI:18420"/>
    </ligand>
</feature>
<sequence>MQNSIALVVATRNKGKTSEIRELLKDFPIEIKNLDDFGPIPQVEEDGDTFDENAYKKASFTARILGYPALADDSGLLVDALDGAPGVYSARYAGENATDEERYAKILQEIKGKTNRKAAFECVISIAVPTGPALTYEARCEGVIAEQPSGSNGFGYDPIFYYPELKKTFAELTQEEKNSVSHRGKAFREVQEEFDKILIWIRQNMPVQEKFICSED</sequence>
<dbReference type="InterPro" id="IPR029001">
    <property type="entry name" value="ITPase-like_fam"/>
</dbReference>
<keyword evidence="4 10" id="KW-0547">Nucleotide-binding</keyword>
<feature type="binding site" evidence="10">
    <location>
        <position position="74"/>
    </location>
    <ligand>
        <name>substrate</name>
    </ligand>
</feature>
<name>A0A975BVY0_9BACT</name>
<dbReference type="CDD" id="cd00515">
    <property type="entry name" value="HAM1"/>
    <property type="match status" value="1"/>
</dbReference>
<keyword evidence="5 10" id="KW-0378">Hydrolase</keyword>
<feature type="binding site" evidence="10">
    <location>
        <begin position="11"/>
        <end position="16"/>
    </location>
    <ligand>
        <name>substrate</name>
    </ligand>
</feature>
<dbReference type="GO" id="GO:0035870">
    <property type="term" value="F:dITP diphosphatase activity"/>
    <property type="evidence" value="ECO:0007669"/>
    <property type="project" value="UniProtKB-UniRule"/>
</dbReference>
<keyword evidence="3 10" id="KW-0479">Metal-binding</keyword>
<evidence type="ECO:0000256" key="11">
    <source>
        <dbReference type="RuleBase" id="RU003781"/>
    </source>
</evidence>
<dbReference type="PANTHER" id="PTHR11067">
    <property type="entry name" value="INOSINE TRIPHOSPHATE PYROPHOSPHATASE/HAM1 PROTEIN"/>
    <property type="match status" value="1"/>
</dbReference>
<keyword evidence="13" id="KW-1185">Reference proteome</keyword>
<evidence type="ECO:0000256" key="9">
    <source>
        <dbReference type="ARBA" id="ARBA00052017"/>
    </source>
</evidence>
<evidence type="ECO:0000256" key="3">
    <source>
        <dbReference type="ARBA" id="ARBA00022723"/>
    </source>
</evidence>
<comment type="catalytic activity">
    <reaction evidence="8 10">
        <text>dITP + H2O = dIMP + diphosphate + H(+)</text>
        <dbReference type="Rhea" id="RHEA:28342"/>
        <dbReference type="ChEBI" id="CHEBI:15377"/>
        <dbReference type="ChEBI" id="CHEBI:15378"/>
        <dbReference type="ChEBI" id="CHEBI:33019"/>
        <dbReference type="ChEBI" id="CHEBI:61194"/>
        <dbReference type="ChEBI" id="CHEBI:61382"/>
        <dbReference type="EC" id="3.6.1.66"/>
    </reaction>
</comment>
<feature type="binding site" evidence="10">
    <location>
        <position position="73"/>
    </location>
    <ligand>
        <name>Mg(2+)</name>
        <dbReference type="ChEBI" id="CHEBI:18420"/>
    </ligand>
</feature>
<dbReference type="Proteomes" id="UP000663722">
    <property type="component" value="Chromosome"/>
</dbReference>
<evidence type="ECO:0000256" key="8">
    <source>
        <dbReference type="ARBA" id="ARBA00051875"/>
    </source>
</evidence>
<evidence type="ECO:0000256" key="4">
    <source>
        <dbReference type="ARBA" id="ARBA00022741"/>
    </source>
</evidence>
<comment type="function">
    <text evidence="10">Pyrophosphatase that catalyzes the hydrolysis of nucleoside triphosphates to their monophosphate derivatives, with a high preference for the non-canonical purine nucleotides XTP (xanthosine triphosphate), dITP (deoxyinosine triphosphate) and ITP. Seems to function as a house-cleaning enzyme that removes non-canonical purine nucleotides from the nucleotide pool, thus preventing their incorporation into DNA/RNA and avoiding chromosomal lesions.</text>
</comment>
<keyword evidence="6 10" id="KW-0460">Magnesium</keyword>
<feature type="binding site" evidence="10">
    <location>
        <begin position="182"/>
        <end position="183"/>
    </location>
    <ligand>
        <name>substrate</name>
    </ligand>
</feature>
<evidence type="ECO:0000256" key="5">
    <source>
        <dbReference type="ARBA" id="ARBA00022801"/>
    </source>
</evidence>